<comment type="cofactor">
    <cofactor evidence="1">
        <name>Mn(2+)</name>
        <dbReference type="ChEBI" id="CHEBI:29035"/>
    </cofactor>
</comment>
<dbReference type="PANTHER" id="PTHR13832:SF803">
    <property type="entry name" value="PROTEIN PHOSPHATASE 1G"/>
    <property type="match status" value="1"/>
</dbReference>
<evidence type="ECO:0000256" key="12">
    <source>
        <dbReference type="ARBA" id="ARBA00047761"/>
    </source>
</evidence>
<evidence type="ECO:0000256" key="14">
    <source>
        <dbReference type="RuleBase" id="RU003465"/>
    </source>
</evidence>
<keyword evidence="10" id="KW-0472">Membrane</keyword>
<gene>
    <name evidence="16" type="ORF">SteCoe_35660</name>
</gene>
<dbReference type="EC" id="3.1.3.16" evidence="5"/>
<evidence type="ECO:0000256" key="1">
    <source>
        <dbReference type="ARBA" id="ARBA00001936"/>
    </source>
</evidence>
<dbReference type="InterPro" id="IPR036457">
    <property type="entry name" value="PPM-type-like_dom_sf"/>
</dbReference>
<dbReference type="SMART" id="SM00332">
    <property type="entry name" value="PP2Cc"/>
    <property type="match status" value="1"/>
</dbReference>
<comment type="similarity">
    <text evidence="4 14">Belongs to the PP2C family.</text>
</comment>
<evidence type="ECO:0000256" key="10">
    <source>
        <dbReference type="ARBA" id="ARBA00023136"/>
    </source>
</evidence>
<dbReference type="OrthoDB" id="2021138at2759"/>
<keyword evidence="11" id="KW-0464">Manganese</keyword>
<evidence type="ECO:0000256" key="9">
    <source>
        <dbReference type="ARBA" id="ARBA00022912"/>
    </source>
</evidence>
<comment type="subcellular location">
    <subcellularLocation>
        <location evidence="3">Membrane</location>
        <topology evidence="3">Peripheral membrane protein</topology>
    </subcellularLocation>
</comment>
<comment type="cofactor">
    <cofactor evidence="2">
        <name>Mg(2+)</name>
        <dbReference type="ChEBI" id="CHEBI:18420"/>
    </cofactor>
</comment>
<dbReference type="InterPro" id="IPR015655">
    <property type="entry name" value="PP2C"/>
</dbReference>
<evidence type="ECO:0000259" key="15">
    <source>
        <dbReference type="PROSITE" id="PS51746"/>
    </source>
</evidence>
<evidence type="ECO:0000256" key="7">
    <source>
        <dbReference type="ARBA" id="ARBA00022801"/>
    </source>
</evidence>
<evidence type="ECO:0000256" key="11">
    <source>
        <dbReference type="ARBA" id="ARBA00023211"/>
    </source>
</evidence>
<evidence type="ECO:0000256" key="6">
    <source>
        <dbReference type="ARBA" id="ARBA00022723"/>
    </source>
</evidence>
<evidence type="ECO:0000313" key="17">
    <source>
        <dbReference type="Proteomes" id="UP000187209"/>
    </source>
</evidence>
<dbReference type="SUPFAM" id="SSF81606">
    <property type="entry name" value="PP2C-like"/>
    <property type="match status" value="1"/>
</dbReference>
<keyword evidence="6" id="KW-0479">Metal-binding</keyword>
<keyword evidence="17" id="KW-1185">Reference proteome</keyword>
<dbReference type="GO" id="GO:0046872">
    <property type="term" value="F:metal ion binding"/>
    <property type="evidence" value="ECO:0007669"/>
    <property type="project" value="UniProtKB-KW"/>
</dbReference>
<protein>
    <recommendedName>
        <fullName evidence="5">protein-serine/threonine phosphatase</fullName>
        <ecNumber evidence="5">3.1.3.16</ecNumber>
    </recommendedName>
</protein>
<comment type="catalytic activity">
    <reaction evidence="12">
        <text>O-phospho-L-seryl-[protein] + H2O = L-seryl-[protein] + phosphate</text>
        <dbReference type="Rhea" id="RHEA:20629"/>
        <dbReference type="Rhea" id="RHEA-COMP:9863"/>
        <dbReference type="Rhea" id="RHEA-COMP:11604"/>
        <dbReference type="ChEBI" id="CHEBI:15377"/>
        <dbReference type="ChEBI" id="CHEBI:29999"/>
        <dbReference type="ChEBI" id="CHEBI:43474"/>
        <dbReference type="ChEBI" id="CHEBI:83421"/>
        <dbReference type="EC" id="3.1.3.16"/>
    </reaction>
</comment>
<keyword evidence="9 14" id="KW-0904">Protein phosphatase</keyword>
<evidence type="ECO:0000256" key="8">
    <source>
        <dbReference type="ARBA" id="ARBA00022842"/>
    </source>
</evidence>
<dbReference type="PANTHER" id="PTHR13832">
    <property type="entry name" value="PROTEIN PHOSPHATASE 2C"/>
    <property type="match status" value="1"/>
</dbReference>
<dbReference type="Gene3D" id="3.60.40.10">
    <property type="entry name" value="PPM-type phosphatase domain"/>
    <property type="match status" value="1"/>
</dbReference>
<organism evidence="16 17">
    <name type="scientific">Stentor coeruleus</name>
    <dbReference type="NCBI Taxonomy" id="5963"/>
    <lineage>
        <taxon>Eukaryota</taxon>
        <taxon>Sar</taxon>
        <taxon>Alveolata</taxon>
        <taxon>Ciliophora</taxon>
        <taxon>Postciliodesmatophora</taxon>
        <taxon>Heterotrichea</taxon>
        <taxon>Heterotrichida</taxon>
        <taxon>Stentoridae</taxon>
        <taxon>Stentor</taxon>
    </lineage>
</organism>
<dbReference type="InterPro" id="IPR000222">
    <property type="entry name" value="PP2C_BS"/>
</dbReference>
<dbReference type="CDD" id="cd00143">
    <property type="entry name" value="PP2Cc"/>
    <property type="match status" value="1"/>
</dbReference>
<dbReference type="PROSITE" id="PS01032">
    <property type="entry name" value="PPM_1"/>
    <property type="match status" value="1"/>
</dbReference>
<comment type="caution">
    <text evidence="16">The sequence shown here is derived from an EMBL/GenBank/DDBJ whole genome shotgun (WGS) entry which is preliminary data.</text>
</comment>
<dbReference type="PROSITE" id="PS51746">
    <property type="entry name" value="PPM_2"/>
    <property type="match status" value="1"/>
</dbReference>
<keyword evidence="8" id="KW-0460">Magnesium</keyword>
<sequence length="430" mass="48220">MGICFYKGQHAINASLLYNSNQISYPRKSSVELKKIDMQGRVIEKKILSFSNTEPILCISSDLSCNISMWGSACTLPGLDPSGKHIKKCQDLCFTYSNGQSTILGVFDGHGQNGELISDYCVKESKDIFITSMKNFTDRPTELLITILETIYEKLKDPTSTINIENSGCSCTLALVHNNYIHLANLGDARAVLGTFKETLSQISKTSAFIQEKDFLLEISKRRSTILQNEPNSLQLTIDHSTKNTKEMVRVLKSGGCLQQNFNKYGNRCGPYYIWKNYSNKPGIPISRCIGYTCAEDIGINSNPDVISEEITMDDEFLVVATKGVWDVMSNKDVVNFIAGYKDQAKKVEINDSIINDVNVDNSCIARLLCEEARVRWLALVENENCIIEDISCVILEFDCKSDRRTNAGIKMPMERVFTIDKGMKYSLLP</sequence>
<evidence type="ECO:0000256" key="2">
    <source>
        <dbReference type="ARBA" id="ARBA00001946"/>
    </source>
</evidence>
<comment type="catalytic activity">
    <reaction evidence="13">
        <text>O-phospho-L-threonyl-[protein] + H2O = L-threonyl-[protein] + phosphate</text>
        <dbReference type="Rhea" id="RHEA:47004"/>
        <dbReference type="Rhea" id="RHEA-COMP:11060"/>
        <dbReference type="Rhea" id="RHEA-COMP:11605"/>
        <dbReference type="ChEBI" id="CHEBI:15377"/>
        <dbReference type="ChEBI" id="CHEBI:30013"/>
        <dbReference type="ChEBI" id="CHEBI:43474"/>
        <dbReference type="ChEBI" id="CHEBI:61977"/>
        <dbReference type="EC" id="3.1.3.16"/>
    </reaction>
</comment>
<dbReference type="Pfam" id="PF00481">
    <property type="entry name" value="PP2C"/>
    <property type="match status" value="2"/>
</dbReference>
<evidence type="ECO:0000256" key="3">
    <source>
        <dbReference type="ARBA" id="ARBA00004170"/>
    </source>
</evidence>
<dbReference type="GO" id="GO:0004722">
    <property type="term" value="F:protein serine/threonine phosphatase activity"/>
    <property type="evidence" value="ECO:0007669"/>
    <property type="project" value="UniProtKB-EC"/>
</dbReference>
<feature type="domain" description="PPM-type phosphatase" evidence="15">
    <location>
        <begin position="73"/>
        <end position="398"/>
    </location>
</feature>
<accession>A0A1R2AS31</accession>
<name>A0A1R2AS31_9CILI</name>
<dbReference type="EMBL" id="MPUH01001540">
    <property type="protein sequence ID" value="OMJ67230.1"/>
    <property type="molecule type" value="Genomic_DNA"/>
</dbReference>
<proteinExistence type="inferred from homology"/>
<evidence type="ECO:0000256" key="4">
    <source>
        <dbReference type="ARBA" id="ARBA00006702"/>
    </source>
</evidence>
<evidence type="ECO:0000256" key="5">
    <source>
        <dbReference type="ARBA" id="ARBA00013081"/>
    </source>
</evidence>
<keyword evidence="7 14" id="KW-0378">Hydrolase</keyword>
<dbReference type="GO" id="GO:0016020">
    <property type="term" value="C:membrane"/>
    <property type="evidence" value="ECO:0007669"/>
    <property type="project" value="UniProtKB-SubCell"/>
</dbReference>
<dbReference type="InterPro" id="IPR001932">
    <property type="entry name" value="PPM-type_phosphatase-like_dom"/>
</dbReference>
<dbReference type="AlphaFoldDB" id="A0A1R2AS31"/>
<evidence type="ECO:0000256" key="13">
    <source>
        <dbReference type="ARBA" id="ARBA00048336"/>
    </source>
</evidence>
<dbReference type="Proteomes" id="UP000187209">
    <property type="component" value="Unassembled WGS sequence"/>
</dbReference>
<reference evidence="16 17" key="1">
    <citation type="submission" date="2016-11" db="EMBL/GenBank/DDBJ databases">
        <title>The macronuclear genome of Stentor coeruleus: a giant cell with tiny introns.</title>
        <authorList>
            <person name="Slabodnick M."/>
            <person name="Ruby J.G."/>
            <person name="Reiff S.B."/>
            <person name="Swart E.C."/>
            <person name="Gosai S."/>
            <person name="Prabakaran S."/>
            <person name="Witkowska E."/>
            <person name="Larue G.E."/>
            <person name="Fisher S."/>
            <person name="Freeman R.M."/>
            <person name="Gunawardena J."/>
            <person name="Chu W."/>
            <person name="Stover N.A."/>
            <person name="Gregory B.D."/>
            <person name="Nowacki M."/>
            <person name="Derisi J."/>
            <person name="Roy S.W."/>
            <person name="Marshall W.F."/>
            <person name="Sood P."/>
        </authorList>
    </citation>
    <scope>NUCLEOTIDE SEQUENCE [LARGE SCALE GENOMIC DNA]</scope>
    <source>
        <strain evidence="16">WM001</strain>
    </source>
</reference>
<evidence type="ECO:0000313" key="16">
    <source>
        <dbReference type="EMBL" id="OMJ67230.1"/>
    </source>
</evidence>